<dbReference type="InterPro" id="IPR005828">
    <property type="entry name" value="MFS_sugar_transport-like"/>
</dbReference>
<organism evidence="12 13">
    <name type="scientific">Roridomyces roridus</name>
    <dbReference type="NCBI Taxonomy" id="1738132"/>
    <lineage>
        <taxon>Eukaryota</taxon>
        <taxon>Fungi</taxon>
        <taxon>Dikarya</taxon>
        <taxon>Basidiomycota</taxon>
        <taxon>Agaricomycotina</taxon>
        <taxon>Agaricomycetes</taxon>
        <taxon>Agaricomycetidae</taxon>
        <taxon>Agaricales</taxon>
        <taxon>Marasmiineae</taxon>
        <taxon>Mycenaceae</taxon>
        <taxon>Roridomyces</taxon>
    </lineage>
</organism>
<dbReference type="Pfam" id="PF00083">
    <property type="entry name" value="Sugar_tr"/>
    <property type="match status" value="1"/>
</dbReference>
<dbReference type="PANTHER" id="PTHR48022">
    <property type="entry name" value="PLASTIDIC GLUCOSE TRANSPORTER 4"/>
    <property type="match status" value="1"/>
</dbReference>
<gene>
    <name evidence="12" type="ORF">FB45DRAFT_1002375</name>
</gene>
<sequence>MVSPIGLLKRYRPKEYIVRYPRAWSGNFLLYISGSMASLGDALHGYSQGITAGFQVQPNFMQHVYGIHVSEEEMNMDEAGVHVLLPAVLVSALTLTALLSALLSAYISDYMGRRMSMRIGALIYIVASVIQMFAPNFQGIIVGRLIQGFGTGILSTAVPIYQCEIAPAKRRGMFISLETLWMTVGYSASSWLGYLFFFEKRNDDSWRGPFGIQALVAVLLFGWSWLLPETPRWLIANGFKNEAMWTLADLHADGDPTDPEVEQSFSLILAAIEKEQENGRTAPWSDLFKTKDGMLRRTIMAWTAQMFGQLNGINALLHFLPETLMHSGFTVPQALFYSAICSISYLLGTIPALVLVDGCGRRPFLLAGSAALALALIIIGSLRLCNERWPDRIDILGGAHGIVASMSVYFAVFASTWGPVPWILSAELFSTKYRAKGMAVATVADWLFDFIVAFWTPPLLEAMRGGYYFYLAGFCIISWIVVYFVFVETGTDTLEEVEGMFESVKSAEVEECFGVGDDGILDLRRRRHVEGTEQDKEEQKEKEEKEKIKIKDRAKAKAKAFLNWGKGKTPATPVAMTPAATHVSRASSIREFFHGRTLGPLGPFHHKPANPHFFAPSQVSLVSVVEEAEPEPEISRKQT</sequence>
<evidence type="ECO:0000256" key="4">
    <source>
        <dbReference type="ARBA" id="ARBA00022692"/>
    </source>
</evidence>
<evidence type="ECO:0000259" key="11">
    <source>
        <dbReference type="PROSITE" id="PS50850"/>
    </source>
</evidence>
<feature type="transmembrane region" description="Helical" evidence="10">
    <location>
        <begin position="437"/>
        <end position="455"/>
    </location>
</feature>
<comment type="catalytic activity">
    <reaction evidence="7">
        <text>myo-inositol(out) + H(+)(out) = myo-inositol(in) + H(+)(in)</text>
        <dbReference type="Rhea" id="RHEA:60364"/>
        <dbReference type="ChEBI" id="CHEBI:15378"/>
        <dbReference type="ChEBI" id="CHEBI:17268"/>
    </reaction>
</comment>
<evidence type="ECO:0000256" key="10">
    <source>
        <dbReference type="SAM" id="Phobius"/>
    </source>
</evidence>
<dbReference type="PANTHER" id="PTHR48022:SF74">
    <property type="entry name" value="SUGAR TRANSPORTER, PUTATIVE (AFU_ORTHOLOGUE AFUA_8G02010)-RELATED"/>
    <property type="match status" value="1"/>
</dbReference>
<comment type="subcellular location">
    <subcellularLocation>
        <location evidence="1">Membrane</location>
        <topology evidence="1">Multi-pass membrane protein</topology>
    </subcellularLocation>
</comment>
<keyword evidence="3 8" id="KW-0813">Transport</keyword>
<feature type="transmembrane region" description="Helical" evidence="10">
    <location>
        <begin position="83"/>
        <end position="103"/>
    </location>
</feature>
<feature type="transmembrane region" description="Helical" evidence="10">
    <location>
        <begin position="210"/>
        <end position="227"/>
    </location>
</feature>
<feature type="transmembrane region" description="Helical" evidence="10">
    <location>
        <begin position="115"/>
        <end position="134"/>
    </location>
</feature>
<comment type="similarity">
    <text evidence="2 8">Belongs to the major facilitator superfamily. Sugar transporter (TC 2.A.1.1) family.</text>
</comment>
<keyword evidence="13" id="KW-1185">Reference proteome</keyword>
<evidence type="ECO:0000256" key="6">
    <source>
        <dbReference type="ARBA" id="ARBA00023136"/>
    </source>
</evidence>
<dbReference type="GO" id="GO:0005351">
    <property type="term" value="F:carbohydrate:proton symporter activity"/>
    <property type="evidence" value="ECO:0007669"/>
    <property type="project" value="TreeGrafter"/>
</dbReference>
<dbReference type="InterPro" id="IPR003663">
    <property type="entry name" value="Sugar/inositol_transpt"/>
</dbReference>
<dbReference type="PROSITE" id="PS00217">
    <property type="entry name" value="SUGAR_TRANSPORT_2"/>
    <property type="match status" value="1"/>
</dbReference>
<feature type="transmembrane region" description="Helical" evidence="10">
    <location>
        <begin position="402"/>
        <end position="425"/>
    </location>
</feature>
<feature type="coiled-coil region" evidence="9">
    <location>
        <begin position="526"/>
        <end position="553"/>
    </location>
</feature>
<evidence type="ECO:0000256" key="8">
    <source>
        <dbReference type="RuleBase" id="RU003346"/>
    </source>
</evidence>
<evidence type="ECO:0000256" key="2">
    <source>
        <dbReference type="ARBA" id="ARBA00010992"/>
    </source>
</evidence>
<feature type="transmembrane region" description="Helical" evidence="10">
    <location>
        <begin position="467"/>
        <end position="486"/>
    </location>
</feature>
<name>A0AAD7BZJ9_9AGAR</name>
<dbReference type="SUPFAM" id="SSF103473">
    <property type="entry name" value="MFS general substrate transporter"/>
    <property type="match status" value="1"/>
</dbReference>
<dbReference type="Proteomes" id="UP001221142">
    <property type="component" value="Unassembled WGS sequence"/>
</dbReference>
<keyword evidence="5 10" id="KW-1133">Transmembrane helix</keyword>
<evidence type="ECO:0000313" key="12">
    <source>
        <dbReference type="EMBL" id="KAJ7634908.1"/>
    </source>
</evidence>
<reference evidence="12" key="1">
    <citation type="submission" date="2023-03" db="EMBL/GenBank/DDBJ databases">
        <title>Massive genome expansion in bonnet fungi (Mycena s.s.) driven by repeated elements and novel gene families across ecological guilds.</title>
        <authorList>
            <consortium name="Lawrence Berkeley National Laboratory"/>
            <person name="Harder C.B."/>
            <person name="Miyauchi S."/>
            <person name="Viragh M."/>
            <person name="Kuo A."/>
            <person name="Thoen E."/>
            <person name="Andreopoulos B."/>
            <person name="Lu D."/>
            <person name="Skrede I."/>
            <person name="Drula E."/>
            <person name="Henrissat B."/>
            <person name="Morin E."/>
            <person name="Kohler A."/>
            <person name="Barry K."/>
            <person name="LaButti K."/>
            <person name="Morin E."/>
            <person name="Salamov A."/>
            <person name="Lipzen A."/>
            <person name="Mereny Z."/>
            <person name="Hegedus B."/>
            <person name="Baldrian P."/>
            <person name="Stursova M."/>
            <person name="Weitz H."/>
            <person name="Taylor A."/>
            <person name="Grigoriev I.V."/>
            <person name="Nagy L.G."/>
            <person name="Martin F."/>
            <person name="Kauserud H."/>
        </authorList>
    </citation>
    <scope>NUCLEOTIDE SEQUENCE</scope>
    <source>
        <strain evidence="12">9284</strain>
    </source>
</reference>
<evidence type="ECO:0000313" key="13">
    <source>
        <dbReference type="Proteomes" id="UP001221142"/>
    </source>
</evidence>
<dbReference type="NCBIfam" id="TIGR00879">
    <property type="entry name" value="SP"/>
    <property type="match status" value="1"/>
</dbReference>
<dbReference type="PROSITE" id="PS50850">
    <property type="entry name" value="MFS"/>
    <property type="match status" value="1"/>
</dbReference>
<accession>A0AAD7BZJ9</accession>
<dbReference type="InterPro" id="IPR050360">
    <property type="entry name" value="MFS_Sugar_Transporters"/>
</dbReference>
<evidence type="ECO:0000256" key="1">
    <source>
        <dbReference type="ARBA" id="ARBA00004141"/>
    </source>
</evidence>
<dbReference type="FunFam" id="1.20.1250.20:FF:000134">
    <property type="entry name" value="MFS sugar transporter protein"/>
    <property type="match status" value="1"/>
</dbReference>
<keyword evidence="9" id="KW-0175">Coiled coil</keyword>
<feature type="transmembrane region" description="Helical" evidence="10">
    <location>
        <begin position="173"/>
        <end position="198"/>
    </location>
</feature>
<dbReference type="GO" id="GO:0016020">
    <property type="term" value="C:membrane"/>
    <property type="evidence" value="ECO:0007669"/>
    <property type="project" value="UniProtKB-SubCell"/>
</dbReference>
<feature type="transmembrane region" description="Helical" evidence="10">
    <location>
        <begin position="335"/>
        <end position="356"/>
    </location>
</feature>
<feature type="transmembrane region" description="Helical" evidence="10">
    <location>
        <begin position="363"/>
        <end position="382"/>
    </location>
</feature>
<dbReference type="InterPro" id="IPR036259">
    <property type="entry name" value="MFS_trans_sf"/>
</dbReference>
<comment type="caution">
    <text evidence="12">The sequence shown here is derived from an EMBL/GenBank/DDBJ whole genome shotgun (WGS) entry which is preliminary data.</text>
</comment>
<dbReference type="AlphaFoldDB" id="A0AAD7BZJ9"/>
<evidence type="ECO:0000256" key="7">
    <source>
        <dbReference type="ARBA" id="ARBA00049119"/>
    </source>
</evidence>
<dbReference type="EMBL" id="JARKIF010000007">
    <property type="protein sequence ID" value="KAJ7634908.1"/>
    <property type="molecule type" value="Genomic_DNA"/>
</dbReference>
<dbReference type="PROSITE" id="PS00216">
    <property type="entry name" value="SUGAR_TRANSPORT_1"/>
    <property type="match status" value="1"/>
</dbReference>
<dbReference type="PRINTS" id="PR00171">
    <property type="entry name" value="SUGRTRNSPORT"/>
</dbReference>
<evidence type="ECO:0000256" key="3">
    <source>
        <dbReference type="ARBA" id="ARBA00022448"/>
    </source>
</evidence>
<dbReference type="Gene3D" id="1.20.1250.20">
    <property type="entry name" value="MFS general substrate transporter like domains"/>
    <property type="match status" value="1"/>
</dbReference>
<protein>
    <submittedName>
        <fullName evidence="12">General substrate transporter</fullName>
    </submittedName>
</protein>
<proteinExistence type="inferred from homology"/>
<dbReference type="InterPro" id="IPR005829">
    <property type="entry name" value="Sugar_transporter_CS"/>
</dbReference>
<dbReference type="InterPro" id="IPR020846">
    <property type="entry name" value="MFS_dom"/>
</dbReference>
<evidence type="ECO:0000256" key="5">
    <source>
        <dbReference type="ARBA" id="ARBA00022989"/>
    </source>
</evidence>
<feature type="domain" description="Major facilitator superfamily (MFS) profile" evidence="11">
    <location>
        <begin position="33"/>
        <end position="490"/>
    </location>
</feature>
<keyword evidence="6 10" id="KW-0472">Membrane</keyword>
<evidence type="ECO:0000256" key="9">
    <source>
        <dbReference type="SAM" id="Coils"/>
    </source>
</evidence>
<keyword evidence="4 10" id="KW-0812">Transmembrane</keyword>